<dbReference type="EMBL" id="HBUE01074486">
    <property type="protein sequence ID" value="CAG6474332.1"/>
    <property type="molecule type" value="Transcribed_RNA"/>
</dbReference>
<name>A0A8D8BF66_CULPI</name>
<proteinExistence type="predicted"/>
<reference evidence="1" key="1">
    <citation type="submission" date="2021-05" db="EMBL/GenBank/DDBJ databases">
        <authorList>
            <person name="Alioto T."/>
            <person name="Alioto T."/>
            <person name="Gomez Garrido J."/>
        </authorList>
    </citation>
    <scope>NUCLEOTIDE SEQUENCE</scope>
</reference>
<evidence type="ECO:0000313" key="1">
    <source>
        <dbReference type="EMBL" id="CAG6474332.1"/>
    </source>
</evidence>
<dbReference type="AlphaFoldDB" id="A0A8D8BF66"/>
<sequence>MLFQLLNVNNKYKTNIFYRILHLLFYVRQHGLPLISVVPIATESPMLPAARHTNLHGVTPTPRTPHCTRGMFLRLTDCLGQDNDFRRQRLHPRIDCPVNALAYSQLIAL</sequence>
<protein>
    <submittedName>
        <fullName evidence="1">(northern house mosquito) hypothetical protein</fullName>
    </submittedName>
</protein>
<organism evidence="1">
    <name type="scientific">Culex pipiens</name>
    <name type="common">House mosquito</name>
    <dbReference type="NCBI Taxonomy" id="7175"/>
    <lineage>
        <taxon>Eukaryota</taxon>
        <taxon>Metazoa</taxon>
        <taxon>Ecdysozoa</taxon>
        <taxon>Arthropoda</taxon>
        <taxon>Hexapoda</taxon>
        <taxon>Insecta</taxon>
        <taxon>Pterygota</taxon>
        <taxon>Neoptera</taxon>
        <taxon>Endopterygota</taxon>
        <taxon>Diptera</taxon>
        <taxon>Nematocera</taxon>
        <taxon>Culicoidea</taxon>
        <taxon>Culicidae</taxon>
        <taxon>Culicinae</taxon>
        <taxon>Culicini</taxon>
        <taxon>Culex</taxon>
        <taxon>Culex</taxon>
    </lineage>
</organism>
<accession>A0A8D8BF66</accession>